<dbReference type="Gene3D" id="3.30.200.20">
    <property type="entry name" value="Phosphorylase Kinase, domain 1"/>
    <property type="match status" value="1"/>
</dbReference>
<dbReference type="InterPro" id="IPR008271">
    <property type="entry name" value="Ser/Thr_kinase_AS"/>
</dbReference>
<keyword evidence="7" id="KW-0812">Transmembrane</keyword>
<feature type="domain" description="Protein kinase" evidence="8">
    <location>
        <begin position="84"/>
        <end position="354"/>
    </location>
</feature>
<keyword evidence="1 9" id="KW-0808">Transferase</keyword>
<dbReference type="EMBL" id="JBBDHC010000018">
    <property type="protein sequence ID" value="MEJ1250364.1"/>
    <property type="molecule type" value="Genomic_DNA"/>
</dbReference>
<dbReference type="RefSeq" id="WP_337336065.1">
    <property type="nucleotide sequence ID" value="NZ_JBBDHC010000018.1"/>
</dbReference>
<dbReference type="PANTHER" id="PTHR43289">
    <property type="entry name" value="MITOGEN-ACTIVATED PROTEIN KINASE KINASE KINASE 20-RELATED"/>
    <property type="match status" value="1"/>
</dbReference>
<evidence type="ECO:0000256" key="7">
    <source>
        <dbReference type="SAM" id="Phobius"/>
    </source>
</evidence>
<evidence type="ECO:0000256" key="5">
    <source>
        <dbReference type="PROSITE-ProRule" id="PRU00339"/>
    </source>
</evidence>
<evidence type="ECO:0000256" key="2">
    <source>
        <dbReference type="ARBA" id="ARBA00022741"/>
    </source>
</evidence>
<feature type="repeat" description="TPR" evidence="5">
    <location>
        <begin position="629"/>
        <end position="662"/>
    </location>
</feature>
<reference evidence="9 10" key="1">
    <citation type="journal article" date="2016" name="Antonie Van Leeuwenhoek">
        <title>Denitratimonas tolerans gen. nov., sp. nov., a denitrifying bacterium isolated from a bioreactor for tannery wastewater treatment.</title>
        <authorList>
            <person name="Han S.I."/>
            <person name="Kim J.O."/>
            <person name="Lee Y.R."/>
            <person name="Ekpeghere K.I."/>
            <person name="Koh S.C."/>
            <person name="Whang K.S."/>
        </authorList>
    </citation>
    <scope>NUCLEOTIDE SEQUENCE [LARGE SCALE GENOMIC DNA]</scope>
    <source>
        <strain evidence="9 10">KACC 17565</strain>
    </source>
</reference>
<name>A0AAW9R894_9GAMM</name>
<dbReference type="InterPro" id="IPR011990">
    <property type="entry name" value="TPR-like_helical_dom_sf"/>
</dbReference>
<dbReference type="PANTHER" id="PTHR43289:SF34">
    <property type="entry name" value="SERINE_THREONINE-PROTEIN KINASE YBDM-RELATED"/>
    <property type="match status" value="1"/>
</dbReference>
<dbReference type="Pfam" id="PF00069">
    <property type="entry name" value="Pkinase"/>
    <property type="match status" value="1"/>
</dbReference>
<keyword evidence="5" id="KW-0802">TPR repeat</keyword>
<dbReference type="InterPro" id="IPR011009">
    <property type="entry name" value="Kinase-like_dom_sf"/>
</dbReference>
<comment type="caution">
    <text evidence="9">The sequence shown here is derived from an EMBL/GenBank/DDBJ whole genome shotgun (WGS) entry which is preliminary data.</text>
</comment>
<dbReference type="SMART" id="SM00028">
    <property type="entry name" value="TPR"/>
    <property type="match status" value="4"/>
</dbReference>
<dbReference type="Pfam" id="PF13424">
    <property type="entry name" value="TPR_12"/>
    <property type="match status" value="1"/>
</dbReference>
<dbReference type="CDD" id="cd14014">
    <property type="entry name" value="STKc_PknB_like"/>
    <property type="match status" value="1"/>
</dbReference>
<keyword evidence="10" id="KW-1185">Reference proteome</keyword>
<dbReference type="PROSITE" id="PS50005">
    <property type="entry name" value="TPR"/>
    <property type="match status" value="1"/>
</dbReference>
<dbReference type="AlphaFoldDB" id="A0AAW9R894"/>
<keyword evidence="4 6" id="KW-0067">ATP-binding</keyword>
<accession>A0AAW9R894</accession>
<feature type="binding site" evidence="6">
    <location>
        <position position="115"/>
    </location>
    <ligand>
        <name>ATP</name>
        <dbReference type="ChEBI" id="CHEBI:30616"/>
    </ligand>
</feature>
<keyword evidence="3 9" id="KW-0418">Kinase</keyword>
<feature type="transmembrane region" description="Helical" evidence="7">
    <location>
        <begin position="372"/>
        <end position="396"/>
    </location>
</feature>
<dbReference type="GO" id="GO:0004674">
    <property type="term" value="F:protein serine/threonine kinase activity"/>
    <property type="evidence" value="ECO:0007669"/>
    <property type="project" value="UniProtKB-EC"/>
</dbReference>
<dbReference type="InterPro" id="IPR019734">
    <property type="entry name" value="TPR_rpt"/>
</dbReference>
<evidence type="ECO:0000313" key="10">
    <source>
        <dbReference type="Proteomes" id="UP001364472"/>
    </source>
</evidence>
<dbReference type="PROSITE" id="PS00107">
    <property type="entry name" value="PROTEIN_KINASE_ATP"/>
    <property type="match status" value="1"/>
</dbReference>
<dbReference type="EC" id="2.7.11.1" evidence="9"/>
<evidence type="ECO:0000259" key="8">
    <source>
        <dbReference type="PROSITE" id="PS50011"/>
    </source>
</evidence>
<dbReference type="InterPro" id="IPR017441">
    <property type="entry name" value="Protein_kinase_ATP_BS"/>
</dbReference>
<dbReference type="GO" id="GO:0005524">
    <property type="term" value="F:ATP binding"/>
    <property type="evidence" value="ECO:0007669"/>
    <property type="project" value="UniProtKB-UniRule"/>
</dbReference>
<organism evidence="9 10">
    <name type="scientific">Denitratimonas tolerans</name>
    <dbReference type="NCBI Taxonomy" id="1338420"/>
    <lineage>
        <taxon>Bacteria</taxon>
        <taxon>Pseudomonadati</taxon>
        <taxon>Pseudomonadota</taxon>
        <taxon>Gammaproteobacteria</taxon>
        <taxon>Lysobacterales</taxon>
        <taxon>Lysobacteraceae</taxon>
        <taxon>Denitratimonas</taxon>
    </lineage>
</organism>
<gene>
    <name evidence="9" type="ORF">WB794_11840</name>
</gene>
<evidence type="ECO:0000256" key="3">
    <source>
        <dbReference type="ARBA" id="ARBA00022777"/>
    </source>
</evidence>
<evidence type="ECO:0000313" key="9">
    <source>
        <dbReference type="EMBL" id="MEJ1250364.1"/>
    </source>
</evidence>
<protein>
    <submittedName>
        <fullName evidence="9">Serine/threonine-protein kinase</fullName>
        <ecNumber evidence="9">2.7.11.1</ecNumber>
    </submittedName>
</protein>
<keyword evidence="7" id="KW-1133">Transmembrane helix</keyword>
<dbReference type="SMART" id="SM00220">
    <property type="entry name" value="S_TKc"/>
    <property type="match status" value="1"/>
</dbReference>
<dbReference type="Gene3D" id="1.10.510.10">
    <property type="entry name" value="Transferase(Phosphotransferase) domain 1"/>
    <property type="match status" value="1"/>
</dbReference>
<proteinExistence type="predicted"/>
<evidence type="ECO:0000256" key="4">
    <source>
        <dbReference type="ARBA" id="ARBA00022840"/>
    </source>
</evidence>
<sequence length="802" mass="87107">MTRPAGPSGDEAARFARIEALLDAALDLPAEAREAFLTQACGADHALCREARSLLAAAAASEGFLETSAPSPAQSPPERMLGPWRLVRPIGRGGMGEVWLAERADGRFEQQVAIKLLHRVGGDEDARFLREQRLLARLEHPGIARLIDAGALPDGRPYMVMEYVDGTPLQVHVRALAFDQRLALFLRICEAVAFAHRHLVIHRDLKPENILVRRDGRVALLDFGIARRLDGEVNQTGDLRLTPRYAAPEQLSGDAQSTLTDVYALGLLLHELLTDRSPWGELVGAGPIALLQRARRGPPPAPSASVDSAVRARALRGDLDAIVHKALRPEPAARYASVEALAEDVRRHQAHRTVAARGDALGYRVRRLLRRYWFAAAAVTTVFIGLLVALSAISMARNEAVRERDIAQTEARRSKAVRDYLGLMFRDAGRHARDGDALTAKAVLDQAADRVVQDFSDDPVASADVLKALGELHFYIDDYAAAEPLFRRWLAQEDTIADPEAAAAVRFALAETVNRMGHGAEARALLDAAQRYWQTDPVRHADVLLTSRMLQARLQREGGDPAGALRTLEAALPQRLARSGSEHVETATLLTNLGVAYVQAGHLDQGIEVSRRALERWDRLQMGSGSEALNTLNNLAAAHYRQGDMEAAEATFARALELRRELFGPSAATAALIGNYARVVHRQGRLVEALALCAEGEIMALAHAGSVSPLTQALRVTRGEVLLALRRVDEARAALDAVFREDLSGLPATLRLRATLGMAEAARLQDDPAAAAAFDQAQALADALGTGAAEFEPRLDALRRAQ</sequence>
<dbReference type="Proteomes" id="UP001364472">
    <property type="component" value="Unassembled WGS sequence"/>
</dbReference>
<evidence type="ECO:0000256" key="1">
    <source>
        <dbReference type="ARBA" id="ARBA00022679"/>
    </source>
</evidence>
<dbReference type="PROSITE" id="PS50011">
    <property type="entry name" value="PROTEIN_KINASE_DOM"/>
    <property type="match status" value="1"/>
</dbReference>
<evidence type="ECO:0000256" key="6">
    <source>
        <dbReference type="PROSITE-ProRule" id="PRU10141"/>
    </source>
</evidence>
<keyword evidence="2 6" id="KW-0547">Nucleotide-binding</keyword>
<keyword evidence="7" id="KW-0472">Membrane</keyword>
<dbReference type="PROSITE" id="PS00108">
    <property type="entry name" value="PROTEIN_KINASE_ST"/>
    <property type="match status" value="1"/>
</dbReference>
<dbReference type="Gene3D" id="1.25.40.10">
    <property type="entry name" value="Tetratricopeptide repeat domain"/>
    <property type="match status" value="2"/>
</dbReference>
<dbReference type="InterPro" id="IPR000719">
    <property type="entry name" value="Prot_kinase_dom"/>
</dbReference>
<dbReference type="SUPFAM" id="SSF48452">
    <property type="entry name" value="TPR-like"/>
    <property type="match status" value="2"/>
</dbReference>
<dbReference type="SUPFAM" id="SSF56112">
    <property type="entry name" value="Protein kinase-like (PK-like)"/>
    <property type="match status" value="1"/>
</dbReference>